<comment type="similarity">
    <text evidence="2">Belongs to the DsbD family.</text>
</comment>
<evidence type="ECO:0000256" key="2">
    <source>
        <dbReference type="ARBA" id="ARBA00006143"/>
    </source>
</evidence>
<dbReference type="EMBL" id="QGBI01000017">
    <property type="protein sequence ID" value="MBX3891720.1"/>
    <property type="molecule type" value="Genomic_DNA"/>
</dbReference>
<dbReference type="PANTHER" id="PTHR31272:SF9">
    <property type="entry name" value="BLL1027 PROTEIN"/>
    <property type="match status" value="1"/>
</dbReference>
<reference evidence="9" key="1">
    <citation type="submission" date="2018-06" db="EMBL/GenBank/DDBJ databases">
        <authorList>
            <person name="O'Rourke A."/>
        </authorList>
    </citation>
    <scope>NUCLEOTIDE SEQUENCE</scope>
    <source>
        <strain evidence="9">132550021-3</strain>
    </source>
</reference>
<evidence type="ECO:0000313" key="10">
    <source>
        <dbReference type="Proteomes" id="UP001199322"/>
    </source>
</evidence>
<dbReference type="Proteomes" id="UP001199322">
    <property type="component" value="Unassembled WGS sequence"/>
</dbReference>
<dbReference type="GO" id="GO:0017004">
    <property type="term" value="P:cytochrome complex assembly"/>
    <property type="evidence" value="ECO:0007669"/>
    <property type="project" value="UniProtKB-KW"/>
</dbReference>
<comment type="subcellular location">
    <subcellularLocation>
        <location evidence="1">Membrane</location>
        <topology evidence="1">Multi-pass membrane protein</topology>
    </subcellularLocation>
</comment>
<feature type="domain" description="Cytochrome C biogenesis protein transmembrane" evidence="8">
    <location>
        <begin position="14"/>
        <end position="213"/>
    </location>
</feature>
<accession>A0A9Q2H2P2</accession>
<evidence type="ECO:0000256" key="4">
    <source>
        <dbReference type="ARBA" id="ARBA00022748"/>
    </source>
</evidence>
<feature type="transmembrane region" description="Helical" evidence="7">
    <location>
        <begin position="12"/>
        <end position="37"/>
    </location>
</feature>
<organism evidence="9 10">
    <name type="scientific">Ralstonia pickettii</name>
    <name type="common">Burkholderia pickettii</name>
    <dbReference type="NCBI Taxonomy" id="329"/>
    <lineage>
        <taxon>Bacteria</taxon>
        <taxon>Pseudomonadati</taxon>
        <taxon>Pseudomonadota</taxon>
        <taxon>Betaproteobacteria</taxon>
        <taxon>Burkholderiales</taxon>
        <taxon>Burkholderiaceae</taxon>
        <taxon>Ralstonia</taxon>
    </lineage>
</organism>
<evidence type="ECO:0000259" key="8">
    <source>
        <dbReference type="Pfam" id="PF02683"/>
    </source>
</evidence>
<comment type="caution">
    <text evidence="9">The sequence shown here is derived from an EMBL/GenBank/DDBJ whole genome shotgun (WGS) entry which is preliminary data.</text>
</comment>
<keyword evidence="5 7" id="KW-1133">Transmembrane helix</keyword>
<dbReference type="InterPro" id="IPR051790">
    <property type="entry name" value="Cytochrome_c-biogenesis_DsbD"/>
</dbReference>
<dbReference type="InterPro" id="IPR003834">
    <property type="entry name" value="Cyt_c_assmbl_TM_dom"/>
</dbReference>
<evidence type="ECO:0000256" key="5">
    <source>
        <dbReference type="ARBA" id="ARBA00022989"/>
    </source>
</evidence>
<feature type="transmembrane region" description="Helical" evidence="7">
    <location>
        <begin position="82"/>
        <end position="101"/>
    </location>
</feature>
<dbReference type="Pfam" id="PF02683">
    <property type="entry name" value="DsbD_TM"/>
    <property type="match status" value="1"/>
</dbReference>
<evidence type="ECO:0000256" key="3">
    <source>
        <dbReference type="ARBA" id="ARBA00022692"/>
    </source>
</evidence>
<sequence length="247" mass="24987">MLPTTLSISLPQLALSVAAGSLTTLSPCVFPVLPLVVGGALQGNRFAPVAMGLGMTASFAGVGMLVGALGPVLGIDGDTVRTLGAAMLIAFAVVMLVPAQGERFSRWMLPVAGSANAMSAKLDSTSLVGAALLGAVLGLVWSPCSGPLLGSALTLVASEGGVARGGFILGLFGLGAAVPLVGVAYASRSGFARTRDWVLARIERIRSVFAIVLGVSGVLILTGADKWVEAHVLQWLPDAWVNLTVGI</sequence>
<evidence type="ECO:0000256" key="7">
    <source>
        <dbReference type="SAM" id="Phobius"/>
    </source>
</evidence>
<evidence type="ECO:0000256" key="1">
    <source>
        <dbReference type="ARBA" id="ARBA00004141"/>
    </source>
</evidence>
<feature type="transmembrane region" description="Helical" evidence="7">
    <location>
        <begin position="162"/>
        <end position="186"/>
    </location>
</feature>
<dbReference type="PANTHER" id="PTHR31272">
    <property type="entry name" value="CYTOCHROME C-TYPE BIOGENESIS PROTEIN HI_1454-RELATED"/>
    <property type="match status" value="1"/>
</dbReference>
<dbReference type="RefSeq" id="WP_024973557.1">
    <property type="nucleotide sequence ID" value="NZ_JACBXL010000028.1"/>
</dbReference>
<evidence type="ECO:0000313" key="9">
    <source>
        <dbReference type="EMBL" id="MBX3891720.1"/>
    </source>
</evidence>
<gene>
    <name evidence="9" type="ORF">DEE74_17805</name>
</gene>
<feature type="transmembrane region" description="Helical" evidence="7">
    <location>
        <begin position="207"/>
        <end position="224"/>
    </location>
</feature>
<keyword evidence="4" id="KW-0201">Cytochrome c-type biogenesis</keyword>
<keyword evidence="3 7" id="KW-0812">Transmembrane</keyword>
<name>A0A9Q2H2P2_RALPI</name>
<protein>
    <submittedName>
        <fullName evidence="9">Cytochrome c biogenesis CcdA family protein</fullName>
    </submittedName>
</protein>
<proteinExistence type="inferred from homology"/>
<feature type="transmembrane region" description="Helical" evidence="7">
    <location>
        <begin position="49"/>
        <end position="70"/>
    </location>
</feature>
<dbReference type="GO" id="GO:0016020">
    <property type="term" value="C:membrane"/>
    <property type="evidence" value="ECO:0007669"/>
    <property type="project" value="UniProtKB-SubCell"/>
</dbReference>
<keyword evidence="6 7" id="KW-0472">Membrane</keyword>
<evidence type="ECO:0000256" key="6">
    <source>
        <dbReference type="ARBA" id="ARBA00023136"/>
    </source>
</evidence>
<dbReference type="AlphaFoldDB" id="A0A9Q2H2P2"/>
<feature type="transmembrane region" description="Helical" evidence="7">
    <location>
        <begin position="122"/>
        <end position="142"/>
    </location>
</feature>